<feature type="compositionally biased region" description="Low complexity" evidence="1">
    <location>
        <begin position="958"/>
        <end position="967"/>
    </location>
</feature>
<feature type="region of interest" description="Disordered" evidence="1">
    <location>
        <begin position="958"/>
        <end position="1040"/>
    </location>
</feature>
<feature type="compositionally biased region" description="Polar residues" evidence="1">
    <location>
        <begin position="274"/>
        <end position="286"/>
    </location>
</feature>
<feature type="compositionally biased region" description="Polar residues" evidence="1">
    <location>
        <begin position="606"/>
        <end position="620"/>
    </location>
</feature>
<feature type="region of interest" description="Disordered" evidence="1">
    <location>
        <begin position="875"/>
        <end position="919"/>
    </location>
</feature>
<organism evidence="2 3">
    <name type="scientific">Sistotremastrum suecicum HHB10207 ss-3</name>
    <dbReference type="NCBI Taxonomy" id="1314776"/>
    <lineage>
        <taxon>Eukaryota</taxon>
        <taxon>Fungi</taxon>
        <taxon>Dikarya</taxon>
        <taxon>Basidiomycota</taxon>
        <taxon>Agaricomycotina</taxon>
        <taxon>Agaricomycetes</taxon>
        <taxon>Sistotremastrales</taxon>
        <taxon>Sistotremastraceae</taxon>
        <taxon>Sistotremastrum</taxon>
    </lineage>
</organism>
<accession>A0A166IU30</accession>
<feature type="compositionally biased region" description="Polar residues" evidence="1">
    <location>
        <begin position="830"/>
        <end position="846"/>
    </location>
</feature>
<sequence length="1289" mass="138019">MFSSSETRRQYGFPGASLRGPFKVWRPPEARHGESDSDQQPHRTSYDNYRTGTSRASDKHRPSSRPTGYSSEGQSSSYSQSHSQSHSYKADLKNAPPVPALPSNYSRPSAAQNSSSSKPPSSYDSRPIGIKPLSSVKHKQAQFQESSSSSSSRASSQASLRYVSDSKVASVSTPPTSAEYSADSRKSTFSPYLNASASYGTAERSTQSPTVPLNVRSPSVPSRPTVPAPPGARSSSTQLPQPASSSPSVSQALSPKPAPSSYGSSYKSPERYATSKQATPDNSSVSSHEKALRTGTLYNQRDRSSKDKIVPSKLSSSTHPPSAAVTQSISSPRPQGTWTPSARPALMAAAHMRESSSSQSIANISVEPSIRSRESPAPADRLPKPEADEHVSVSYVSLQTFRKDSSGSSNMPHTTTTAIRERKVSQEAGTSRLKYSATAVEIRKITEVTSPAQPPPSAPQPTQSAQTSFTGHANESRRSVMPYETPPAPMIVPVFLPTTKEKRSSKDREHSSKSRSSSRKETLPSDTTVAISKASDPSERVTPSAPMTKIEAQPKANVESRATRVSDTLSPPPQSTQRYLTSPMPAQEPLHQVVKSDSQTLHRHSPSQLDSIVQAATTPAAQDKPLALVPVPSKTPTPAPRSNPEPEPRSPNSQALQPSSSNYTSTSHTAYASSTSGSSRTASFQSFQASLISTSTAQTSLSHSSISPNPPTSSLSLMAYNSHSKTQDDDHPDFETEKPLPVVSPSMSSATMARTTSSTRSPPQLPTSPNTQTKTQSNLTMVLSPPSVSQTVTPPSVPNPQSRFTSSSKTIPNVQSPSSSHLSPSGFSEYSKSVLSSPIPSTPSRSHAYQAAMVPISSLTRTLSSQDMAQEYEMHDEEVKPVTPAPIPPTTQSTRVMSPEPPVRKFDQYTGSKATPGEQYRLRPLYDPQAERERIITSPSTMILDRPVYGLSSASASAARLSPSSTSNVSKNIPSSGFTRDTPSPNAPTSRNTPSPPTASRKTPSPTNPSTSSSAPQAHSSSAPSITSPISHRTGTSESVISPAARPSYLHSMSAPMSALSSSPDSDILQTPSSMTDSRFLGTSASTSTHTHTPTSTESRRKSNSFFNFFRSNKPSPKNYELWKPPATPSQTAPIPVASPTPLHPQPRREEARPRPPPLTPKVSKASDAVPVPGDGRKSPANPSRLRMPFKLFSKRPRTMSAASVECLDGADTNAASSVRSPTPGSPGMTPSPPWRDPILATQDWRNNEETNHRESGRNRRRPPGVTFDFPESSPSSGSSRLRPSLYNY</sequence>
<feature type="compositionally biased region" description="Polar residues" evidence="1">
    <location>
        <begin position="687"/>
        <end position="724"/>
    </location>
</feature>
<protein>
    <submittedName>
        <fullName evidence="2">Uncharacterized protein</fullName>
    </submittedName>
</protein>
<feature type="compositionally biased region" description="Low complexity" evidence="1">
    <location>
        <begin position="211"/>
        <end position="223"/>
    </location>
</feature>
<feature type="compositionally biased region" description="Basic and acidic residues" evidence="1">
    <location>
        <begin position="499"/>
        <end position="523"/>
    </location>
</feature>
<feature type="region of interest" description="Disordered" evidence="1">
    <location>
        <begin position="1054"/>
        <end position="1289"/>
    </location>
</feature>
<feature type="compositionally biased region" description="Low complexity" evidence="1">
    <location>
        <begin position="1003"/>
        <end position="1032"/>
    </location>
</feature>
<feature type="compositionally biased region" description="Low complexity" evidence="1">
    <location>
        <begin position="1054"/>
        <end position="1067"/>
    </location>
</feature>
<keyword evidence="3" id="KW-1185">Reference proteome</keyword>
<feature type="compositionally biased region" description="Polar residues" evidence="1">
    <location>
        <begin position="167"/>
        <end position="179"/>
    </location>
</feature>
<feature type="compositionally biased region" description="Low complexity" evidence="1">
    <location>
        <begin position="816"/>
        <end position="828"/>
    </location>
</feature>
<feature type="compositionally biased region" description="Polar residues" evidence="1">
    <location>
        <begin position="770"/>
        <end position="781"/>
    </location>
</feature>
<feature type="region of interest" description="Disordered" evidence="1">
    <location>
        <begin position="1"/>
        <end position="846"/>
    </location>
</feature>
<feature type="compositionally biased region" description="Low complexity" evidence="1">
    <location>
        <begin position="744"/>
        <end position="762"/>
    </location>
</feature>
<feature type="compositionally biased region" description="Polar residues" evidence="1">
    <location>
        <begin position="187"/>
        <end position="210"/>
    </location>
</feature>
<proteinExistence type="predicted"/>
<dbReference type="OrthoDB" id="3058872at2759"/>
<feature type="compositionally biased region" description="Low complexity" evidence="1">
    <location>
        <begin position="784"/>
        <end position="802"/>
    </location>
</feature>
<feature type="compositionally biased region" description="Basic and acidic residues" evidence="1">
    <location>
        <begin position="26"/>
        <end position="45"/>
    </location>
</feature>
<feature type="compositionally biased region" description="Low complexity" evidence="1">
    <location>
        <begin position="1104"/>
        <end position="1114"/>
    </location>
</feature>
<evidence type="ECO:0000313" key="3">
    <source>
        <dbReference type="Proteomes" id="UP000076798"/>
    </source>
</evidence>
<gene>
    <name evidence="2" type="ORF">SISSUDRAFT_1115904</name>
</gene>
<feature type="compositionally biased region" description="Pro residues" evidence="1">
    <location>
        <begin position="633"/>
        <end position="645"/>
    </location>
</feature>
<feature type="compositionally biased region" description="Polar residues" evidence="1">
    <location>
        <begin position="803"/>
        <end position="815"/>
    </location>
</feature>
<dbReference type="STRING" id="1314776.A0A166IU30"/>
<feature type="compositionally biased region" description="Polar residues" evidence="1">
    <location>
        <begin position="968"/>
        <end position="1002"/>
    </location>
</feature>
<feature type="compositionally biased region" description="Polar residues" evidence="1">
    <location>
        <begin position="46"/>
        <end position="55"/>
    </location>
</feature>
<feature type="compositionally biased region" description="Polar residues" evidence="1">
    <location>
        <begin position="394"/>
        <end position="418"/>
    </location>
</feature>
<feature type="compositionally biased region" description="Polar residues" evidence="1">
    <location>
        <begin position="313"/>
        <end position="340"/>
    </location>
</feature>
<feature type="compositionally biased region" description="Basic and acidic residues" evidence="1">
    <location>
        <begin position="300"/>
        <end position="310"/>
    </location>
</feature>
<feature type="compositionally biased region" description="Polar residues" evidence="1">
    <location>
        <begin position="563"/>
        <end position="580"/>
    </location>
</feature>
<feature type="compositionally biased region" description="Low complexity" evidence="1">
    <location>
        <begin position="1273"/>
        <end position="1289"/>
    </location>
</feature>
<feature type="compositionally biased region" description="Low complexity" evidence="1">
    <location>
        <begin position="234"/>
        <end position="255"/>
    </location>
</feature>
<feature type="compositionally biased region" description="Low complexity" evidence="1">
    <location>
        <begin position="659"/>
        <end position="686"/>
    </location>
</feature>
<feature type="compositionally biased region" description="Low complexity" evidence="1">
    <location>
        <begin position="141"/>
        <end position="159"/>
    </location>
</feature>
<feature type="compositionally biased region" description="Low complexity" evidence="1">
    <location>
        <begin position="105"/>
        <end position="127"/>
    </location>
</feature>
<feature type="compositionally biased region" description="Basic and acidic residues" evidence="1">
    <location>
        <begin position="381"/>
        <end position="391"/>
    </location>
</feature>
<dbReference type="EMBL" id="KV428005">
    <property type="protein sequence ID" value="KZT44074.1"/>
    <property type="molecule type" value="Genomic_DNA"/>
</dbReference>
<evidence type="ECO:0000256" key="1">
    <source>
        <dbReference type="SAM" id="MobiDB-lite"/>
    </source>
</evidence>
<reference evidence="2 3" key="1">
    <citation type="journal article" date="2016" name="Mol. Biol. Evol.">
        <title>Comparative Genomics of Early-Diverging Mushroom-Forming Fungi Provides Insights into the Origins of Lignocellulose Decay Capabilities.</title>
        <authorList>
            <person name="Nagy L.G."/>
            <person name="Riley R."/>
            <person name="Tritt A."/>
            <person name="Adam C."/>
            <person name="Daum C."/>
            <person name="Floudas D."/>
            <person name="Sun H."/>
            <person name="Yadav J.S."/>
            <person name="Pangilinan J."/>
            <person name="Larsson K.H."/>
            <person name="Matsuura K."/>
            <person name="Barry K."/>
            <person name="Labutti K."/>
            <person name="Kuo R."/>
            <person name="Ohm R.A."/>
            <person name="Bhattacharya S.S."/>
            <person name="Shirouzu T."/>
            <person name="Yoshinaga Y."/>
            <person name="Martin F.M."/>
            <person name="Grigoriev I.V."/>
            <person name="Hibbett D.S."/>
        </authorList>
    </citation>
    <scope>NUCLEOTIDE SEQUENCE [LARGE SCALE GENOMIC DNA]</scope>
    <source>
        <strain evidence="2 3">HHB10207 ss-3</strain>
    </source>
</reference>
<evidence type="ECO:0000313" key="2">
    <source>
        <dbReference type="EMBL" id="KZT44074.1"/>
    </source>
</evidence>
<name>A0A166IU30_9AGAM</name>
<dbReference type="Proteomes" id="UP000076798">
    <property type="component" value="Unassembled WGS sequence"/>
</dbReference>
<feature type="compositionally biased region" description="Basic and acidic residues" evidence="1">
    <location>
        <begin position="725"/>
        <end position="738"/>
    </location>
</feature>
<feature type="compositionally biased region" description="Polar residues" evidence="1">
    <location>
        <begin position="1068"/>
        <end position="1077"/>
    </location>
</feature>
<feature type="compositionally biased region" description="Basic and acidic residues" evidence="1">
    <location>
        <begin position="1246"/>
        <end position="1258"/>
    </location>
</feature>
<feature type="compositionally biased region" description="Low complexity" evidence="1">
    <location>
        <begin position="68"/>
        <end position="87"/>
    </location>
</feature>
<feature type="compositionally biased region" description="Low complexity" evidence="1">
    <location>
        <begin position="1083"/>
        <end position="1097"/>
    </location>
</feature>